<dbReference type="InterPro" id="IPR052022">
    <property type="entry name" value="26kDa_periplasmic_antigen"/>
</dbReference>
<gene>
    <name evidence="1" type="ORF">SM124_04675</name>
</gene>
<proteinExistence type="predicted"/>
<dbReference type="PANTHER" id="PTHR34387:SF1">
    <property type="entry name" value="PERIPLASMIC IMMUNOGENIC PROTEIN"/>
    <property type="match status" value="1"/>
</dbReference>
<dbReference type="EMBL" id="JAXOFX010000002">
    <property type="protein sequence ID" value="MDZ5471041.1"/>
    <property type="molecule type" value="Genomic_DNA"/>
</dbReference>
<comment type="caution">
    <text evidence="1">The sequence shown here is derived from an EMBL/GenBank/DDBJ whole genome shotgun (WGS) entry which is preliminary data.</text>
</comment>
<dbReference type="Pfam" id="PF04402">
    <property type="entry name" value="SIMPL"/>
    <property type="match status" value="1"/>
</dbReference>
<keyword evidence="1" id="KW-0614">Plasmid</keyword>
<dbReference type="Gene3D" id="3.30.110.170">
    <property type="entry name" value="Protein of unknown function (DUF541), domain 1"/>
    <property type="match status" value="1"/>
</dbReference>
<dbReference type="InterPro" id="IPR007497">
    <property type="entry name" value="SIMPL/DUF541"/>
</dbReference>
<dbReference type="Gene3D" id="3.30.70.2970">
    <property type="entry name" value="Protein of unknown function (DUF541), domain 2"/>
    <property type="match status" value="1"/>
</dbReference>
<dbReference type="PANTHER" id="PTHR34387">
    <property type="entry name" value="SLR1258 PROTEIN"/>
    <property type="match status" value="1"/>
</dbReference>
<name>A0ABU5IV63_9BACI</name>
<protein>
    <submittedName>
        <fullName evidence="1">SIMPL domain-containing protein</fullName>
    </submittedName>
</protein>
<evidence type="ECO:0000313" key="2">
    <source>
        <dbReference type="Proteomes" id="UP001290455"/>
    </source>
</evidence>
<keyword evidence="2" id="KW-1185">Reference proteome</keyword>
<geneLocation type="plasmid" evidence="1">
    <name>unnamed</name>
</geneLocation>
<dbReference type="RefSeq" id="WP_322445119.1">
    <property type="nucleotide sequence ID" value="NZ_JAXOFX010000002.1"/>
</dbReference>
<dbReference type="Proteomes" id="UP001290455">
    <property type="component" value="Unassembled WGS sequence"/>
</dbReference>
<organism evidence="1 2">
    <name type="scientific">Robertmurraya mangrovi</name>
    <dbReference type="NCBI Taxonomy" id="3098077"/>
    <lineage>
        <taxon>Bacteria</taxon>
        <taxon>Bacillati</taxon>
        <taxon>Bacillota</taxon>
        <taxon>Bacilli</taxon>
        <taxon>Bacillales</taxon>
        <taxon>Bacillaceae</taxon>
        <taxon>Robertmurraya</taxon>
    </lineage>
</organism>
<reference evidence="1 2" key="1">
    <citation type="submission" date="2023-11" db="EMBL/GenBank/DDBJ databases">
        <title>Bacillus jintuensis, isolated from a mudflat on the Beibu Gulf coast.</title>
        <authorList>
            <person name="Li M."/>
        </authorList>
    </citation>
    <scope>NUCLEOTIDE SEQUENCE [LARGE SCALE GENOMIC DNA]</scope>
    <source>
        <strain evidence="1 2">31A1R</strain>
        <plasmid evidence="1">unnamed</plasmid>
    </source>
</reference>
<evidence type="ECO:0000313" key="1">
    <source>
        <dbReference type="EMBL" id="MDZ5471041.1"/>
    </source>
</evidence>
<sequence length="233" mass="25609">MYYYQQPYRTVPSMPIAPTMTPKNTINEIRVTGEGILSVQPDKAEITVGVITENMELVEAQSENSQITTQVIGSLKGLNIAGEDIQTVDYSIFPLYDYIDGKQTFKGYKVEHRLLVTVRDISKVGLVVDTAVRNGANSISNIRFSVTDSNSLYQQALALALNNAFEKASTIANTIQVRLVYTPILVIEGTSPQKEPIPFAESQFVKGASTTPIEPGSLEIKSTVTAVYIYYVS</sequence>
<accession>A0ABU5IV63</accession>